<evidence type="ECO:0000259" key="2">
    <source>
        <dbReference type="PROSITE" id="PS50041"/>
    </source>
</evidence>
<keyword evidence="4" id="KW-1185">Reference proteome</keyword>
<dbReference type="InterPro" id="IPR016186">
    <property type="entry name" value="C-type_lectin-like/link_sf"/>
</dbReference>
<dbReference type="Gene3D" id="3.10.100.10">
    <property type="entry name" value="Mannose-Binding Protein A, subunit A"/>
    <property type="match status" value="1"/>
</dbReference>
<protein>
    <recommendedName>
        <fullName evidence="2">C-type lectin domain-containing protein</fullName>
    </recommendedName>
</protein>
<dbReference type="PANTHER" id="PTHR22803">
    <property type="entry name" value="MANNOSE, PHOSPHOLIPASE, LECTIN RECEPTOR RELATED"/>
    <property type="match status" value="1"/>
</dbReference>
<organism evidence="3 4">
    <name type="scientific">Strongylocentrotus purpuratus</name>
    <name type="common">Purple sea urchin</name>
    <dbReference type="NCBI Taxonomy" id="7668"/>
    <lineage>
        <taxon>Eukaryota</taxon>
        <taxon>Metazoa</taxon>
        <taxon>Echinodermata</taxon>
        <taxon>Eleutherozoa</taxon>
        <taxon>Echinozoa</taxon>
        <taxon>Echinoidea</taxon>
        <taxon>Euechinoidea</taxon>
        <taxon>Echinacea</taxon>
        <taxon>Camarodonta</taxon>
        <taxon>Echinidea</taxon>
        <taxon>Strongylocentrotidae</taxon>
        <taxon>Strongylocentrotus</taxon>
    </lineage>
</organism>
<dbReference type="KEGG" id="spu:115927338"/>
<evidence type="ECO:0000313" key="4">
    <source>
        <dbReference type="Proteomes" id="UP000007110"/>
    </source>
</evidence>
<keyword evidence="1" id="KW-0732">Signal</keyword>
<proteinExistence type="predicted"/>
<evidence type="ECO:0000256" key="1">
    <source>
        <dbReference type="SAM" id="SignalP"/>
    </source>
</evidence>
<dbReference type="InParanoid" id="A0A7M7PAZ7"/>
<feature type="signal peptide" evidence="1">
    <location>
        <begin position="1"/>
        <end position="24"/>
    </location>
</feature>
<dbReference type="SMART" id="SM00034">
    <property type="entry name" value="CLECT"/>
    <property type="match status" value="1"/>
</dbReference>
<dbReference type="Proteomes" id="UP000007110">
    <property type="component" value="Unassembled WGS sequence"/>
</dbReference>
<dbReference type="SUPFAM" id="SSF56436">
    <property type="entry name" value="C-type lectin-like"/>
    <property type="match status" value="1"/>
</dbReference>
<dbReference type="GeneID" id="115927338"/>
<dbReference type="InterPro" id="IPR016187">
    <property type="entry name" value="CTDL_fold"/>
</dbReference>
<dbReference type="InterPro" id="IPR001304">
    <property type="entry name" value="C-type_lectin-like"/>
</dbReference>
<name>A0A7M7PAZ7_STRPU</name>
<accession>A0A7M7PAZ7</accession>
<reference evidence="4" key="1">
    <citation type="submission" date="2015-02" db="EMBL/GenBank/DDBJ databases">
        <title>Genome sequencing for Strongylocentrotus purpuratus.</title>
        <authorList>
            <person name="Murali S."/>
            <person name="Liu Y."/>
            <person name="Vee V."/>
            <person name="English A."/>
            <person name="Wang M."/>
            <person name="Skinner E."/>
            <person name="Han Y."/>
            <person name="Muzny D.M."/>
            <person name="Worley K.C."/>
            <person name="Gibbs R.A."/>
        </authorList>
    </citation>
    <scope>NUCLEOTIDE SEQUENCE</scope>
</reference>
<dbReference type="InterPro" id="IPR050111">
    <property type="entry name" value="C-type_lectin/snaclec_domain"/>
</dbReference>
<feature type="domain" description="C-type lectin" evidence="2">
    <location>
        <begin position="30"/>
        <end position="159"/>
    </location>
</feature>
<dbReference type="EnsemblMetazoa" id="XM_030993119">
    <property type="protein sequence ID" value="XP_030848979"/>
    <property type="gene ID" value="LOC115927338"/>
</dbReference>
<dbReference type="AlphaFoldDB" id="A0A7M7PAZ7"/>
<dbReference type="RefSeq" id="XP_030848979.1">
    <property type="nucleotide sequence ID" value="XM_030993119.1"/>
</dbReference>
<dbReference type="OMA" id="LACHCDI"/>
<dbReference type="Pfam" id="PF00059">
    <property type="entry name" value="Lectin_C"/>
    <property type="match status" value="1"/>
</dbReference>
<dbReference type="PROSITE" id="PS50041">
    <property type="entry name" value="C_TYPE_LECTIN_2"/>
    <property type="match status" value="1"/>
</dbReference>
<dbReference type="OrthoDB" id="6285913at2759"/>
<dbReference type="GO" id="GO:0038023">
    <property type="term" value="F:signaling receptor activity"/>
    <property type="evidence" value="ECO:0000318"/>
    <property type="project" value="GO_Central"/>
</dbReference>
<feature type="chain" id="PRO_5029604033" description="C-type lectin domain-containing protein" evidence="1">
    <location>
        <begin position="25"/>
        <end position="162"/>
    </location>
</feature>
<dbReference type="PROSITE" id="PS51257">
    <property type="entry name" value="PROKAR_LIPOPROTEIN"/>
    <property type="match status" value="1"/>
</dbReference>
<sequence length="162" mass="18488">MKSNFTISLFLLAAIACLSQGCCPERFMQVGNRCYYFNSDKVDWHDARDACLELGAHLVSIHSFQESAQVYALWKSLADDRFTSNLYEAYWIGLNDQQTEGVFKWSDGTPTDYTLWHDGEPNNSRGEDCVAALNAGSNDQDRQKWNDYPCGLLKSYFCRIPL</sequence>
<evidence type="ECO:0000313" key="3">
    <source>
        <dbReference type="EnsemblMetazoa" id="XP_030848979"/>
    </source>
</evidence>
<reference evidence="3" key="2">
    <citation type="submission" date="2021-01" db="UniProtKB">
        <authorList>
            <consortium name="EnsemblMetazoa"/>
        </authorList>
    </citation>
    <scope>IDENTIFICATION</scope>
</reference>